<organism evidence="1 2">
    <name type="scientific">Methylomagnum ishizawai</name>
    <dbReference type="NCBI Taxonomy" id="1760988"/>
    <lineage>
        <taxon>Bacteria</taxon>
        <taxon>Pseudomonadati</taxon>
        <taxon>Pseudomonadota</taxon>
        <taxon>Gammaproteobacteria</taxon>
        <taxon>Methylococcales</taxon>
        <taxon>Methylococcaceae</taxon>
        <taxon>Methylomagnum</taxon>
    </lineage>
</organism>
<dbReference type="Proteomes" id="UP000192923">
    <property type="component" value="Unassembled WGS sequence"/>
</dbReference>
<accession>A0A1Y6CY99</accession>
<dbReference type="OrthoDB" id="9794575at2"/>
<dbReference type="Gene3D" id="3.40.50.2000">
    <property type="entry name" value="Glycogen Phosphorylase B"/>
    <property type="match status" value="2"/>
</dbReference>
<name>A0A1Y6CY99_9GAMM</name>
<evidence type="ECO:0000313" key="2">
    <source>
        <dbReference type="Proteomes" id="UP000192923"/>
    </source>
</evidence>
<gene>
    <name evidence="1" type="ORF">SAMN02949497_2994</name>
</gene>
<dbReference type="SUPFAM" id="SSF53756">
    <property type="entry name" value="UDP-Glycosyltransferase/glycogen phosphorylase"/>
    <property type="match status" value="1"/>
</dbReference>
<evidence type="ECO:0000313" key="1">
    <source>
        <dbReference type="EMBL" id="SMF95629.1"/>
    </source>
</evidence>
<sequence length="411" mass="45377">MKRVLMIAYHFPPLAGSSGIQRTLRFAKYLPEFGWTPLVLTAHPIAYEQTSPDQLGEIPTGTVVMRAPALNTARHLSFKGRYPQCLALPDRWAGWWAGAVPPGLWMIHKYRPDLIWSTYPIATAHKIGGTLHRLTGVPWVADFRDPMVEANYPRDPVVRESYRRIETYAVNHAALSVCTSPGNIRLYSERYPHRADRLNLIENGYDEECFEGLDPGGAPLNPGKLTLLHSGIAYPSERNPTHFFAALRRLREAHALSPERLVVRFRAPAHEAPLLAIAEQHGVRDFIEIAPPVPYRDALAEMMRADLLLIMQAGNCNDQIPAKFYEYLRAGRPILGLTDPKGDTARALAAAGVELTAPLDDTDAIAALLRRVADGAATSPPTAALIPAASRRHRTAQLAGHFDALCARPPA</sequence>
<dbReference type="AlphaFoldDB" id="A0A1Y6CY99"/>
<protein>
    <submittedName>
        <fullName evidence="1">Uncharacterized protein</fullName>
    </submittedName>
</protein>
<reference evidence="1 2" key="1">
    <citation type="submission" date="2016-12" db="EMBL/GenBank/DDBJ databases">
        <authorList>
            <person name="Song W.-J."/>
            <person name="Kurnit D.M."/>
        </authorList>
    </citation>
    <scope>NUCLEOTIDE SEQUENCE [LARGE SCALE GENOMIC DNA]</scope>
    <source>
        <strain evidence="1 2">175</strain>
    </source>
</reference>
<dbReference type="EMBL" id="FXAM01000001">
    <property type="protein sequence ID" value="SMF95629.1"/>
    <property type="molecule type" value="Genomic_DNA"/>
</dbReference>
<dbReference type="RefSeq" id="WP_085214013.1">
    <property type="nucleotide sequence ID" value="NZ_FXAM01000001.1"/>
</dbReference>
<dbReference type="STRING" id="1760988.SAMN02949497_2994"/>
<proteinExistence type="predicted"/>
<keyword evidence="2" id="KW-1185">Reference proteome</keyword>